<sequence length="292" mass="32857">MPLESVYLFSRWIHFTLLFIYSGCCFYTALLAPRRWRLTLSHRLSSFTLYSAGGCLLSAWLLLAAQVGLMGDGWHDIMMPGVWQSVFSTAFGRMWQIQLWLPIISLSALFFTQQFGRNLALLSALIQLCGLAMVGHAAMYDGMLGILQCINQSIHLISAAFWIGGLVPLTVIMRAAYRESSRCDAICTMMRFSSYGHFAVALVLVTGIIDSWILLGFPPRSFQLYNQLLSVKVLLVMLMIAIAFYNRYWLVPRFQRADYQAQQRFIAATCLELVLATCVLTLVSFLATLSPG</sequence>
<evidence type="ECO:0000313" key="8">
    <source>
        <dbReference type="EMBL" id="SFN47777.1"/>
    </source>
</evidence>
<evidence type="ECO:0000256" key="5">
    <source>
        <dbReference type="ARBA" id="ARBA00023136"/>
    </source>
</evidence>
<feature type="transmembrane region" description="Helical" evidence="6">
    <location>
        <begin position="265"/>
        <end position="287"/>
    </location>
</feature>
<dbReference type="InterPro" id="IPR008457">
    <property type="entry name" value="Cu-R_CopD_dom"/>
</dbReference>
<keyword evidence="4 6" id="KW-1133">Transmembrane helix</keyword>
<keyword evidence="3 6" id="KW-0812">Transmembrane</keyword>
<feature type="transmembrane region" description="Helical" evidence="6">
    <location>
        <begin position="119"/>
        <end position="139"/>
    </location>
</feature>
<feature type="domain" description="Copper resistance protein D" evidence="7">
    <location>
        <begin position="188"/>
        <end position="286"/>
    </location>
</feature>
<evidence type="ECO:0000259" key="7">
    <source>
        <dbReference type="Pfam" id="PF05425"/>
    </source>
</evidence>
<feature type="transmembrane region" description="Helical" evidence="6">
    <location>
        <begin position="198"/>
        <end position="218"/>
    </location>
</feature>
<dbReference type="Pfam" id="PF05425">
    <property type="entry name" value="CopD"/>
    <property type="match status" value="1"/>
</dbReference>
<dbReference type="GO" id="GO:0006825">
    <property type="term" value="P:copper ion transport"/>
    <property type="evidence" value="ECO:0007669"/>
    <property type="project" value="InterPro"/>
</dbReference>
<name>A0A1I4ZC55_9GAMM</name>
<evidence type="ECO:0000256" key="6">
    <source>
        <dbReference type="RuleBase" id="RU369037"/>
    </source>
</evidence>
<keyword evidence="6" id="KW-0186">Copper</keyword>
<comment type="function">
    <text evidence="6">Involved in copper resistance.</text>
</comment>
<feature type="transmembrane region" description="Helical" evidence="6">
    <location>
        <begin position="90"/>
        <end position="112"/>
    </location>
</feature>
<dbReference type="STRING" id="1367852.SAMN05216516_10896"/>
<dbReference type="InterPro" id="IPR047689">
    <property type="entry name" value="CopD"/>
</dbReference>
<feature type="transmembrane region" description="Helical" evidence="6">
    <location>
        <begin position="224"/>
        <end position="245"/>
    </location>
</feature>
<evidence type="ECO:0000256" key="2">
    <source>
        <dbReference type="ARBA" id="ARBA00022475"/>
    </source>
</evidence>
<dbReference type="GO" id="GO:0005886">
    <property type="term" value="C:plasma membrane"/>
    <property type="evidence" value="ECO:0007669"/>
    <property type="project" value="UniProtKB-SubCell"/>
</dbReference>
<dbReference type="PANTHER" id="PTHR34820:SF4">
    <property type="entry name" value="INNER MEMBRANE PROTEIN YEBZ"/>
    <property type="match status" value="1"/>
</dbReference>
<keyword evidence="9" id="KW-1185">Reference proteome</keyword>
<proteinExistence type="inferred from homology"/>
<evidence type="ECO:0000256" key="4">
    <source>
        <dbReference type="ARBA" id="ARBA00022989"/>
    </source>
</evidence>
<comment type="similarity">
    <text evidence="6">Belongs to the CopD family.</text>
</comment>
<dbReference type="RefSeq" id="WP_092878508.1">
    <property type="nucleotide sequence ID" value="NZ_FOVC01000008.1"/>
</dbReference>
<comment type="subcellular location">
    <subcellularLocation>
        <location evidence="6">Cell inner membrane</location>
        <topology evidence="6">Multi-pass membrane protein</topology>
    </subcellularLocation>
    <subcellularLocation>
        <location evidence="1">Cell membrane</location>
        <topology evidence="1">Multi-pass membrane protein</topology>
    </subcellularLocation>
</comment>
<feature type="transmembrane region" description="Helical" evidence="6">
    <location>
        <begin position="12"/>
        <end position="32"/>
    </location>
</feature>
<accession>A0A1I4ZC55</accession>
<gene>
    <name evidence="8" type="ORF">SAMN05216516_10896</name>
</gene>
<dbReference type="OrthoDB" id="7032707at2"/>
<evidence type="ECO:0000256" key="1">
    <source>
        <dbReference type="ARBA" id="ARBA00004651"/>
    </source>
</evidence>
<keyword evidence="6" id="KW-0997">Cell inner membrane</keyword>
<feature type="transmembrane region" description="Helical" evidence="6">
    <location>
        <begin position="44"/>
        <end position="70"/>
    </location>
</feature>
<dbReference type="PANTHER" id="PTHR34820">
    <property type="entry name" value="INNER MEMBRANE PROTEIN YEBZ"/>
    <property type="match status" value="1"/>
</dbReference>
<organism evidence="8 9">
    <name type="scientific">Izhakiella capsodis</name>
    <dbReference type="NCBI Taxonomy" id="1367852"/>
    <lineage>
        <taxon>Bacteria</taxon>
        <taxon>Pseudomonadati</taxon>
        <taxon>Pseudomonadota</taxon>
        <taxon>Gammaproteobacteria</taxon>
        <taxon>Enterobacterales</taxon>
        <taxon>Erwiniaceae</taxon>
        <taxon>Izhakiella</taxon>
    </lineage>
</organism>
<dbReference type="AlphaFoldDB" id="A0A1I4ZC55"/>
<keyword evidence="5 6" id="KW-0472">Membrane</keyword>
<dbReference type="InterPro" id="IPR032694">
    <property type="entry name" value="CopC/D"/>
</dbReference>
<dbReference type="NCBIfam" id="NF033808">
    <property type="entry name" value="copper_CopD"/>
    <property type="match status" value="1"/>
</dbReference>
<reference evidence="9" key="1">
    <citation type="submission" date="2016-10" db="EMBL/GenBank/DDBJ databases">
        <authorList>
            <person name="Varghese N."/>
            <person name="Submissions S."/>
        </authorList>
    </citation>
    <scope>NUCLEOTIDE SEQUENCE [LARGE SCALE GENOMIC DNA]</scope>
    <source>
        <strain evidence="9">N6PO6</strain>
    </source>
</reference>
<dbReference type="EMBL" id="FOVC01000008">
    <property type="protein sequence ID" value="SFN47777.1"/>
    <property type="molecule type" value="Genomic_DNA"/>
</dbReference>
<protein>
    <recommendedName>
        <fullName evidence="6">Copper resistance protein D</fullName>
    </recommendedName>
</protein>
<evidence type="ECO:0000256" key="3">
    <source>
        <dbReference type="ARBA" id="ARBA00022692"/>
    </source>
</evidence>
<dbReference type="GO" id="GO:0046688">
    <property type="term" value="P:response to copper ion"/>
    <property type="evidence" value="ECO:0007669"/>
    <property type="project" value="UniProtKB-UniRule"/>
</dbReference>
<feature type="transmembrane region" description="Helical" evidence="6">
    <location>
        <begin position="159"/>
        <end position="177"/>
    </location>
</feature>
<keyword evidence="2 6" id="KW-1003">Cell membrane</keyword>
<evidence type="ECO:0000313" key="9">
    <source>
        <dbReference type="Proteomes" id="UP000242222"/>
    </source>
</evidence>
<dbReference type="Proteomes" id="UP000242222">
    <property type="component" value="Unassembled WGS sequence"/>
</dbReference>